<dbReference type="PANTHER" id="PTHR43003:SF13">
    <property type="entry name" value="DNA-3-METHYLADENINE GLYCOSYLASE 2"/>
    <property type="match status" value="1"/>
</dbReference>
<dbReference type="GO" id="GO:0043916">
    <property type="term" value="F:DNA-7-methylguanine glycosylase activity"/>
    <property type="evidence" value="ECO:0007669"/>
    <property type="project" value="TreeGrafter"/>
</dbReference>
<dbReference type="GO" id="GO:0006307">
    <property type="term" value="P:DNA alkylation repair"/>
    <property type="evidence" value="ECO:0007669"/>
    <property type="project" value="TreeGrafter"/>
</dbReference>
<sequence length="193" mass="20833">MDGDPLLATAQAARPGLRPVLFQSAYEALLWAVLSARRPMKQMAEVRAELSRAHGRVLTVAGEELPAVPTPARLLEVDAFPGIPEVKIERSHAVAERAVAGELDTATLRARDAAEVERDLQGLPGIGPFYSQLVSVRALGQTDVLPTTEPRVVAETGRLLGRRLDAAGFAEVAEAWRPWRTWASVAIRASSAR</sequence>
<dbReference type="Proteomes" id="UP000640489">
    <property type="component" value="Unassembled WGS sequence"/>
</dbReference>
<dbReference type="Gene3D" id="1.10.1670.40">
    <property type="match status" value="1"/>
</dbReference>
<reference evidence="3" key="1">
    <citation type="submission" date="2020-11" db="EMBL/GenBank/DDBJ databases">
        <title>Nocardioides sp. nov., isolated from Soil of Cynanchum wilfordii Hemsley rhizosphere.</title>
        <authorList>
            <person name="Lee J.-S."/>
            <person name="Suh M.K."/>
            <person name="Kim J.-S."/>
        </authorList>
    </citation>
    <scope>NUCLEOTIDE SEQUENCE</scope>
    <source>
        <strain evidence="3">KCTC 19275</strain>
    </source>
</reference>
<evidence type="ECO:0000313" key="3">
    <source>
        <dbReference type="EMBL" id="MBF4763178.1"/>
    </source>
</evidence>
<dbReference type="GO" id="GO:0032131">
    <property type="term" value="F:alkylated DNA binding"/>
    <property type="evidence" value="ECO:0007669"/>
    <property type="project" value="TreeGrafter"/>
</dbReference>
<dbReference type="GO" id="GO:0008725">
    <property type="term" value="F:DNA-3-methyladenine glycosylase activity"/>
    <property type="evidence" value="ECO:0007669"/>
    <property type="project" value="TreeGrafter"/>
</dbReference>
<comment type="caution">
    <text evidence="3">The sequence shown here is derived from an EMBL/GenBank/DDBJ whole genome shotgun (WGS) entry which is preliminary data.</text>
</comment>
<dbReference type="SUPFAM" id="SSF48150">
    <property type="entry name" value="DNA-glycosylase"/>
    <property type="match status" value="1"/>
</dbReference>
<keyword evidence="4" id="KW-1185">Reference proteome</keyword>
<dbReference type="InterPro" id="IPR051912">
    <property type="entry name" value="Alkylbase_DNA_Glycosylase/TA"/>
</dbReference>
<dbReference type="GO" id="GO:0006285">
    <property type="term" value="P:base-excision repair, AP site formation"/>
    <property type="evidence" value="ECO:0007669"/>
    <property type="project" value="TreeGrafter"/>
</dbReference>
<dbReference type="GO" id="GO:0005737">
    <property type="term" value="C:cytoplasm"/>
    <property type="evidence" value="ECO:0007669"/>
    <property type="project" value="TreeGrafter"/>
</dbReference>
<dbReference type="RefSeq" id="WP_194706349.1">
    <property type="nucleotide sequence ID" value="NZ_JADKPN010000003.1"/>
</dbReference>
<dbReference type="GO" id="GO:0032993">
    <property type="term" value="C:protein-DNA complex"/>
    <property type="evidence" value="ECO:0007669"/>
    <property type="project" value="TreeGrafter"/>
</dbReference>
<proteinExistence type="predicted"/>
<protein>
    <recommendedName>
        <fullName evidence="5">DNA-3-methyladenine glycosylase 2 family protein</fullName>
    </recommendedName>
</protein>
<evidence type="ECO:0008006" key="5">
    <source>
        <dbReference type="Google" id="ProtNLM"/>
    </source>
</evidence>
<accession>A0A930VDV7</accession>
<name>A0A930VDV7_9ACTN</name>
<dbReference type="InterPro" id="IPR011257">
    <property type="entry name" value="DNA_glycosylase"/>
</dbReference>
<gene>
    <name evidence="3" type="ORF">ISU07_08570</name>
</gene>
<dbReference type="AlphaFoldDB" id="A0A930VDV7"/>
<organism evidence="3 4">
    <name type="scientific">Nocardioides islandensis</name>
    <dbReference type="NCBI Taxonomy" id="433663"/>
    <lineage>
        <taxon>Bacteria</taxon>
        <taxon>Bacillati</taxon>
        <taxon>Actinomycetota</taxon>
        <taxon>Actinomycetes</taxon>
        <taxon>Propionibacteriales</taxon>
        <taxon>Nocardioidaceae</taxon>
        <taxon>Nocardioides</taxon>
    </lineage>
</organism>
<evidence type="ECO:0000256" key="2">
    <source>
        <dbReference type="ARBA" id="ARBA00023204"/>
    </source>
</evidence>
<dbReference type="PANTHER" id="PTHR43003">
    <property type="entry name" value="DNA-3-METHYLADENINE GLYCOSYLASE"/>
    <property type="match status" value="1"/>
</dbReference>
<keyword evidence="2" id="KW-0234">DNA repair</keyword>
<keyword evidence="1" id="KW-0227">DNA damage</keyword>
<evidence type="ECO:0000313" key="4">
    <source>
        <dbReference type="Proteomes" id="UP000640489"/>
    </source>
</evidence>
<evidence type="ECO:0000256" key="1">
    <source>
        <dbReference type="ARBA" id="ARBA00022763"/>
    </source>
</evidence>
<dbReference type="EMBL" id="JADKPN010000003">
    <property type="protein sequence ID" value="MBF4763178.1"/>
    <property type="molecule type" value="Genomic_DNA"/>
</dbReference>
<dbReference type="Gene3D" id="1.10.340.30">
    <property type="entry name" value="Hypothetical protein, domain 2"/>
    <property type="match status" value="1"/>
</dbReference>